<dbReference type="GO" id="GO:0006307">
    <property type="term" value="P:DNA alkylation repair"/>
    <property type="evidence" value="ECO:0007669"/>
    <property type="project" value="InterPro"/>
</dbReference>
<dbReference type="InterPro" id="IPR005123">
    <property type="entry name" value="Oxoglu/Fe-dep_dioxygenase_dom"/>
</dbReference>
<dbReference type="CDD" id="cd14279">
    <property type="entry name" value="CUE"/>
    <property type="match status" value="1"/>
</dbReference>
<evidence type="ECO:0000313" key="3">
    <source>
        <dbReference type="EMBL" id="KAE9980825.1"/>
    </source>
</evidence>
<comment type="caution">
    <text evidence="3">The sequence shown here is derived from an EMBL/GenBank/DDBJ whole genome shotgun (WGS) entry which is preliminary data.</text>
</comment>
<keyword evidence="1" id="KW-1133">Transmembrane helix</keyword>
<name>A0A8H3V2G7_VENIN</name>
<gene>
    <name evidence="3" type="ORF">BLS_008154</name>
</gene>
<proteinExistence type="predicted"/>
<dbReference type="PROSITE" id="PS51471">
    <property type="entry name" value="FE2OG_OXY"/>
    <property type="match status" value="1"/>
</dbReference>
<dbReference type="EMBL" id="WNWQ01000068">
    <property type="protein sequence ID" value="KAE9980825.1"/>
    <property type="molecule type" value="Genomic_DNA"/>
</dbReference>
<dbReference type="PANTHER" id="PTHR31212:SF4">
    <property type="entry name" value="ALPHA-KETOGLUTARATE-DEPENDENT DIOXYGENASE ALKB HOMOLOG 3"/>
    <property type="match status" value="1"/>
</dbReference>
<sequence>MDAFVSRKRRRFSPEIKVEANQPLTAITKEQDDESTDFKLAMLASVYSDLDQGLLLDILLAENGSVEAALDNLNKDSRSSRKKQSTSGVGYQASLTTFNIGSGSTKKQTLTKKGKTLHLYSPDDIAANTPCSIIHNFLQKELAEALLRELLQEAPTFQRERFKMFDRVSESPHTMCFYVDSEDAAEIQRTQYVYMGDRIADVRPSLPKMREVSSKVQVAVNAENEKRIRDFYPGGKKLQYQSPDEWKPNAAFVNCYDGGQESVGYHADQLTYLGPRAIIGSLSLGVSREFRVRRIISKDKDEPANKSRKKDDADAEGQIAIHLPHNSLLVMHAEMQEEWKHSIAPAQSIDPHPIAENKRLNITYRWYKDALHPKYTPRCKCGIATVLRCVQRKKENRGRFIGAVIAASRLTKVKFATLVDLLHSVASMSGGSSNRGIFAFILSGTSRPFHLIDLYGVPGIFLWLFGSRTTWKAEVQVLSQVRDDDTMQFKKSVLDECSMVSIAVSNQCTKLFYLLSQDIQAAIVAEISITALSLEGLNQTHWLAKGLFLFSLVDALMAVYYATTHQRSMGRLLHPKQVRSWIRGGVGPKEAPGYISPLLTRTRKDGKDIVDAKDVDVLLGAWESRTLDLALQIHGIQLDLSPCDPQDLDPIHAKMLTTSLLSLRHKCFTPSVASVVMISAPQALLTASLFSLLMAIFIYRGFKRIYEVNSIYGSYGDRNVFILFIVGLVLCILVYSTSGLIQDRDAQSEQSTLDCYMGDWAKRNAKLLSVWGLRAEFDDEGVRKFVQVETAGEGDGSGEQVVPLDLDGHAIQSPPTMDV</sequence>
<organism evidence="3 4">
    <name type="scientific">Venturia inaequalis</name>
    <name type="common">Apple scab fungus</name>
    <dbReference type="NCBI Taxonomy" id="5025"/>
    <lineage>
        <taxon>Eukaryota</taxon>
        <taxon>Fungi</taxon>
        <taxon>Dikarya</taxon>
        <taxon>Ascomycota</taxon>
        <taxon>Pezizomycotina</taxon>
        <taxon>Dothideomycetes</taxon>
        <taxon>Pleosporomycetidae</taxon>
        <taxon>Venturiales</taxon>
        <taxon>Venturiaceae</taxon>
        <taxon>Venturia</taxon>
    </lineage>
</organism>
<dbReference type="SUPFAM" id="SSF51197">
    <property type="entry name" value="Clavaminate synthase-like"/>
    <property type="match status" value="1"/>
</dbReference>
<dbReference type="Gene3D" id="2.60.120.590">
    <property type="entry name" value="Alpha-ketoglutarate-dependent dioxygenase AlkB-like"/>
    <property type="match status" value="1"/>
</dbReference>
<evidence type="ECO:0000313" key="4">
    <source>
        <dbReference type="Proteomes" id="UP000433883"/>
    </source>
</evidence>
<dbReference type="GO" id="GO:0051213">
    <property type="term" value="F:dioxygenase activity"/>
    <property type="evidence" value="ECO:0007669"/>
    <property type="project" value="InterPro"/>
</dbReference>
<dbReference type="FunFam" id="2.60.120.590:FF:000010">
    <property type="entry name" value="GRF zinc finger domain protein"/>
    <property type="match status" value="1"/>
</dbReference>
<accession>A0A8H3V2G7</accession>
<keyword evidence="1" id="KW-0472">Membrane</keyword>
<dbReference type="AlphaFoldDB" id="A0A8H3V2G7"/>
<keyword evidence="1" id="KW-0812">Transmembrane</keyword>
<dbReference type="InterPro" id="IPR032854">
    <property type="entry name" value="ALKBH3"/>
</dbReference>
<feature type="transmembrane region" description="Helical" evidence="1">
    <location>
        <begin position="719"/>
        <end position="741"/>
    </location>
</feature>
<dbReference type="InterPro" id="IPR037151">
    <property type="entry name" value="AlkB-like_sf"/>
</dbReference>
<dbReference type="PANTHER" id="PTHR31212">
    <property type="entry name" value="ALPHA-KETOGLUTARATE-DEPENDENT DIOXYGENASE ALKB HOMOLOG 3"/>
    <property type="match status" value="1"/>
</dbReference>
<reference evidence="3 4" key="1">
    <citation type="submission" date="2019-11" db="EMBL/GenBank/DDBJ databases">
        <title>Venturia inaequalis Genome Resource.</title>
        <authorList>
            <person name="Lichtner F.J."/>
        </authorList>
    </citation>
    <scope>NUCLEOTIDE SEQUENCE [LARGE SCALE GENOMIC DNA]</scope>
    <source>
        <strain evidence="3">Bline_iso_100314</strain>
    </source>
</reference>
<evidence type="ECO:0000256" key="1">
    <source>
        <dbReference type="SAM" id="Phobius"/>
    </source>
</evidence>
<evidence type="ECO:0000259" key="2">
    <source>
        <dbReference type="PROSITE" id="PS51471"/>
    </source>
</evidence>
<dbReference type="Pfam" id="PF13532">
    <property type="entry name" value="2OG-FeII_Oxy_2"/>
    <property type="match status" value="1"/>
</dbReference>
<feature type="transmembrane region" description="Helical" evidence="1">
    <location>
        <begin position="672"/>
        <end position="699"/>
    </location>
</feature>
<dbReference type="InterPro" id="IPR027450">
    <property type="entry name" value="AlkB-like"/>
</dbReference>
<feature type="domain" description="Fe2OG dioxygenase" evidence="2">
    <location>
        <begin position="247"/>
        <end position="368"/>
    </location>
</feature>
<protein>
    <recommendedName>
        <fullName evidence="2">Fe2OG dioxygenase domain-containing protein</fullName>
    </recommendedName>
</protein>
<dbReference type="Proteomes" id="UP000433883">
    <property type="component" value="Unassembled WGS sequence"/>
</dbReference>